<organism evidence="2 3">
    <name type="scientific">Amycolatopsis thermophila</name>
    <dbReference type="NCBI Taxonomy" id="206084"/>
    <lineage>
        <taxon>Bacteria</taxon>
        <taxon>Bacillati</taxon>
        <taxon>Actinomycetota</taxon>
        <taxon>Actinomycetes</taxon>
        <taxon>Pseudonocardiales</taxon>
        <taxon>Pseudonocardiaceae</taxon>
        <taxon>Amycolatopsis</taxon>
    </lineage>
</organism>
<keyword evidence="3" id="KW-1185">Reference proteome</keyword>
<evidence type="ECO:0000313" key="3">
    <source>
        <dbReference type="Proteomes" id="UP001229651"/>
    </source>
</evidence>
<gene>
    <name evidence="2" type="ORF">FB470_005234</name>
</gene>
<proteinExistence type="predicted"/>
<evidence type="ECO:0000256" key="1">
    <source>
        <dbReference type="SAM" id="Phobius"/>
    </source>
</evidence>
<dbReference type="Proteomes" id="UP001229651">
    <property type="component" value="Unassembled WGS sequence"/>
</dbReference>
<feature type="transmembrane region" description="Helical" evidence="1">
    <location>
        <begin position="6"/>
        <end position="23"/>
    </location>
</feature>
<comment type="caution">
    <text evidence="2">The sequence shown here is derived from an EMBL/GenBank/DDBJ whole genome shotgun (WGS) entry which is preliminary data.</text>
</comment>
<dbReference type="EMBL" id="JAUSUT010000001">
    <property type="protein sequence ID" value="MDQ0381240.1"/>
    <property type="molecule type" value="Genomic_DNA"/>
</dbReference>
<name>A0ABU0F0Z9_9PSEU</name>
<keyword evidence="1" id="KW-1133">Transmembrane helix</keyword>
<protein>
    <recommendedName>
        <fullName evidence="4">Secreted protein</fullName>
    </recommendedName>
</protein>
<keyword evidence="1" id="KW-0472">Membrane</keyword>
<reference evidence="2 3" key="1">
    <citation type="submission" date="2023-07" db="EMBL/GenBank/DDBJ databases">
        <title>Sequencing the genomes of 1000 actinobacteria strains.</title>
        <authorList>
            <person name="Klenk H.-P."/>
        </authorList>
    </citation>
    <scope>NUCLEOTIDE SEQUENCE [LARGE SCALE GENOMIC DNA]</scope>
    <source>
        <strain evidence="2 3">DSM 45805</strain>
    </source>
</reference>
<dbReference type="RefSeq" id="WP_306995748.1">
    <property type="nucleotide sequence ID" value="NZ_JAUSUT010000001.1"/>
</dbReference>
<sequence>MTVNLLAAGVLLIAGGLGVRSLLRTSRALREVREQVHESAQEMARIHVDLARQLFVAGFLDEAVRHEKLATEFEDLTGRTAP</sequence>
<evidence type="ECO:0000313" key="2">
    <source>
        <dbReference type="EMBL" id="MDQ0381240.1"/>
    </source>
</evidence>
<keyword evidence="1" id="KW-0812">Transmembrane</keyword>
<accession>A0ABU0F0Z9</accession>
<evidence type="ECO:0008006" key="4">
    <source>
        <dbReference type="Google" id="ProtNLM"/>
    </source>
</evidence>